<dbReference type="PANTHER" id="PTHR23028">
    <property type="entry name" value="ACETYLTRANSFERASE"/>
    <property type="match status" value="1"/>
</dbReference>
<keyword evidence="2" id="KW-0812">Transmembrane</keyword>
<dbReference type="OrthoDB" id="92766at2759"/>
<feature type="transmembrane region" description="Helical" evidence="2">
    <location>
        <begin position="708"/>
        <end position="728"/>
    </location>
</feature>
<dbReference type="Proteomes" id="UP000005239">
    <property type="component" value="Unassembled WGS sequence"/>
</dbReference>
<keyword evidence="6" id="KW-1185">Reference proteome</keyword>
<name>A0A2A6CTK7_PRIPA</name>
<protein>
    <submittedName>
        <fullName evidence="5">Acyltransferase</fullName>
    </submittedName>
</protein>
<dbReference type="Pfam" id="PF01757">
    <property type="entry name" value="Acyl_transf_3"/>
    <property type="match status" value="1"/>
</dbReference>
<evidence type="ECO:0000313" key="6">
    <source>
        <dbReference type="Proteomes" id="UP000005239"/>
    </source>
</evidence>
<dbReference type="EnsemblMetazoa" id="PPA30023.1">
    <property type="protein sequence ID" value="PPA30023.1"/>
    <property type="gene ID" value="WBGene00202891"/>
</dbReference>
<feature type="transmembrane region" description="Helical" evidence="2">
    <location>
        <begin position="568"/>
        <end position="589"/>
    </location>
</feature>
<evidence type="ECO:0000259" key="4">
    <source>
        <dbReference type="Pfam" id="PF19040"/>
    </source>
</evidence>
<gene>
    <name evidence="5" type="primary">WBGene00202891</name>
</gene>
<feature type="transmembrane region" description="Helical" evidence="2">
    <location>
        <begin position="740"/>
        <end position="759"/>
    </location>
</feature>
<feature type="region of interest" description="Disordered" evidence="1">
    <location>
        <begin position="332"/>
        <end position="361"/>
    </location>
</feature>
<feature type="transmembrane region" description="Helical" evidence="2">
    <location>
        <begin position="389"/>
        <end position="409"/>
    </location>
</feature>
<feature type="compositionally biased region" description="Basic and acidic residues" evidence="1">
    <location>
        <begin position="332"/>
        <end position="343"/>
    </location>
</feature>
<organism evidence="5 6">
    <name type="scientific">Pristionchus pacificus</name>
    <name type="common">Parasitic nematode worm</name>
    <dbReference type="NCBI Taxonomy" id="54126"/>
    <lineage>
        <taxon>Eukaryota</taxon>
        <taxon>Metazoa</taxon>
        <taxon>Ecdysozoa</taxon>
        <taxon>Nematoda</taxon>
        <taxon>Chromadorea</taxon>
        <taxon>Rhabditida</taxon>
        <taxon>Rhabditina</taxon>
        <taxon>Diplogasteromorpha</taxon>
        <taxon>Diplogasteroidea</taxon>
        <taxon>Neodiplogasteridae</taxon>
        <taxon>Pristionchus</taxon>
    </lineage>
</organism>
<feature type="domain" description="Acyltransferase 3" evidence="3">
    <location>
        <begin position="364"/>
        <end position="728"/>
    </location>
</feature>
<dbReference type="InterPro" id="IPR002656">
    <property type="entry name" value="Acyl_transf_3_dom"/>
</dbReference>
<dbReference type="GO" id="GO:0000271">
    <property type="term" value="P:polysaccharide biosynthetic process"/>
    <property type="evidence" value="ECO:0000318"/>
    <property type="project" value="GO_Central"/>
</dbReference>
<accession>A0A8R1YSE3</accession>
<keyword evidence="2" id="KW-1133">Transmembrane helix</keyword>
<evidence type="ECO:0000256" key="1">
    <source>
        <dbReference type="SAM" id="MobiDB-lite"/>
    </source>
</evidence>
<dbReference type="AlphaFoldDB" id="A0A2A6CTK7"/>
<feature type="transmembrane region" description="Helical" evidence="2">
    <location>
        <begin position="677"/>
        <end position="696"/>
    </location>
</feature>
<sequence>MVIRGHYIYLKLIHRASGFDKLLLYVLKMIADSLNETIREVITPYPNGAVDWRALMGNGSWSGTLGYLQREHADLFQLDILLVAIFLFISRVQSRLFDPDYWSLGKIIWMLYEYFVDQKNDNDYPDHPSLSGKIMLTVWALCQCVVMLSLYRILTENYFLVVDELMRKKSVSLREIACSRGLSSLHSCGAAASFPWKKRAFARSERCNYVYIKEGLPERTTHFIFAKISPWLPSWNEQVVLTQQFQQRTFRKYFDSGFYHSGPPPKCKEFSWIDKWEMHWVVHYRPKLFRLKLNETIVHFSHLAAVFHLNIAYFCVAKVGQEGKDWELRRQSAEKKKMGKDDELPLITSPPSPSNRGKHGKREDLQVIRGIAIIAVLAFHLLPTTFPNGYLGVDMFFVLSGFLMSTILCKSTLTSSSIVDFFVRRFKRIIPLYTMMLVSTTVATVLIFTISDMDNFIADVKWALAIATNWQIVLRKVDYWTKVFDYQVLLHAWSLGVELQYYLIVPFIVLFRTQFLGGIGRLLLFLAIFFSEFCVFQLVKHTQMMFKVEQDVYADHKWNVKERATTQLVLVVSYFFHLSLSSMVSFGALHARMWQFAIGHIINEYCQIASPPNEKSDQEVSNSPAPSFIITLSLMLAVLFPLTINPTPIRLFISLFTGFLICNGSRKGQLVVMPSKFLEYMGDISYVVYLVHWPIIVLCKYHRNVYELATDDVLNCFALTVFISVIVHHSIEQYFIRGPFILAAITTALIYSFLCSAIFNGEILKQPNAGTKTLYDEAIKFNLENSNALYFNKPPGSLPEDTQAVAWTNYTEEAPLRTYVPGNGTASVLLIGNSYAYRAFPVILRLFEGRFKEFRFLAHSGCLVLSARTCYLSNAIHTVIEKQKPDITFVIAKDLHYLEPINGNVSDDIHFKQTQDEVNIYSKHSGKVVIDLQYVRPNVTGGVSYTVAKRLQQANVFLEDLKITYEEYRKIHEPDLIRMQALKAPNLILNQVAEQMCSARTNTCWFYNRQNLRAYYGDWDAHLTTEGLKLLEPGYSKIIEDFLSAHKS</sequence>
<dbReference type="GO" id="GO:0016020">
    <property type="term" value="C:membrane"/>
    <property type="evidence" value="ECO:0000318"/>
    <property type="project" value="GO_Central"/>
</dbReference>
<feature type="transmembrane region" description="Helical" evidence="2">
    <location>
        <begin position="430"/>
        <end position="450"/>
    </location>
</feature>
<dbReference type="PANTHER" id="PTHR23028:SF53">
    <property type="entry name" value="ACYL_TRANSF_3 DOMAIN-CONTAINING PROTEIN"/>
    <property type="match status" value="1"/>
</dbReference>
<evidence type="ECO:0000259" key="3">
    <source>
        <dbReference type="Pfam" id="PF01757"/>
    </source>
</evidence>
<feature type="transmembrane region" description="Helical" evidence="2">
    <location>
        <begin position="522"/>
        <end position="539"/>
    </location>
</feature>
<evidence type="ECO:0000313" key="5">
    <source>
        <dbReference type="EnsemblMetazoa" id="PPA30023.1"/>
    </source>
</evidence>
<feature type="transmembrane region" description="Helical" evidence="2">
    <location>
        <begin position="366"/>
        <end position="383"/>
    </location>
</feature>
<dbReference type="Pfam" id="PF19040">
    <property type="entry name" value="SGNH"/>
    <property type="match status" value="1"/>
</dbReference>
<dbReference type="GO" id="GO:0016747">
    <property type="term" value="F:acyltransferase activity, transferring groups other than amino-acyl groups"/>
    <property type="evidence" value="ECO:0007669"/>
    <property type="project" value="InterPro"/>
</dbReference>
<feature type="domain" description="SGNH" evidence="4">
    <location>
        <begin position="822"/>
        <end position="1034"/>
    </location>
</feature>
<dbReference type="InterPro" id="IPR050879">
    <property type="entry name" value="Acyltransferase_3"/>
</dbReference>
<evidence type="ECO:0000256" key="2">
    <source>
        <dbReference type="SAM" id="Phobius"/>
    </source>
</evidence>
<accession>A0A2A6CTK7</accession>
<feature type="transmembrane region" description="Helical" evidence="2">
    <location>
        <begin position="625"/>
        <end position="643"/>
    </location>
</feature>
<reference evidence="6" key="1">
    <citation type="journal article" date="2008" name="Nat. Genet.">
        <title>The Pristionchus pacificus genome provides a unique perspective on nematode lifestyle and parasitism.</title>
        <authorList>
            <person name="Dieterich C."/>
            <person name="Clifton S.W."/>
            <person name="Schuster L.N."/>
            <person name="Chinwalla A."/>
            <person name="Delehaunty K."/>
            <person name="Dinkelacker I."/>
            <person name="Fulton L."/>
            <person name="Fulton R."/>
            <person name="Godfrey J."/>
            <person name="Minx P."/>
            <person name="Mitreva M."/>
            <person name="Roeseler W."/>
            <person name="Tian H."/>
            <person name="Witte H."/>
            <person name="Yang S.P."/>
            <person name="Wilson R.K."/>
            <person name="Sommer R.J."/>
        </authorList>
    </citation>
    <scope>NUCLEOTIDE SEQUENCE [LARGE SCALE GENOMIC DNA]</scope>
    <source>
        <strain evidence="6">PS312</strain>
    </source>
</reference>
<feature type="transmembrane region" description="Helical" evidence="2">
    <location>
        <begin position="488"/>
        <end position="510"/>
    </location>
</feature>
<reference evidence="5" key="2">
    <citation type="submission" date="2022-06" db="UniProtKB">
        <authorList>
            <consortium name="EnsemblMetazoa"/>
        </authorList>
    </citation>
    <scope>IDENTIFICATION</scope>
    <source>
        <strain evidence="5">PS312</strain>
    </source>
</reference>
<keyword evidence="2" id="KW-0472">Membrane</keyword>
<dbReference type="InterPro" id="IPR043968">
    <property type="entry name" value="SGNH"/>
</dbReference>
<proteinExistence type="predicted"/>